<comment type="caution">
    <text evidence="2">The sequence shown here is derived from an EMBL/GenBank/DDBJ whole genome shotgun (WGS) entry which is preliminary data.</text>
</comment>
<feature type="compositionally biased region" description="Low complexity" evidence="1">
    <location>
        <begin position="1"/>
        <end position="10"/>
    </location>
</feature>
<evidence type="ECO:0000313" key="2">
    <source>
        <dbReference type="EMBL" id="MCI66430.1"/>
    </source>
</evidence>
<proteinExistence type="predicted"/>
<evidence type="ECO:0000313" key="3">
    <source>
        <dbReference type="Proteomes" id="UP000265520"/>
    </source>
</evidence>
<accession>A0A392U1S8</accession>
<organism evidence="2 3">
    <name type="scientific">Trifolium medium</name>
    <dbReference type="NCBI Taxonomy" id="97028"/>
    <lineage>
        <taxon>Eukaryota</taxon>
        <taxon>Viridiplantae</taxon>
        <taxon>Streptophyta</taxon>
        <taxon>Embryophyta</taxon>
        <taxon>Tracheophyta</taxon>
        <taxon>Spermatophyta</taxon>
        <taxon>Magnoliopsida</taxon>
        <taxon>eudicotyledons</taxon>
        <taxon>Gunneridae</taxon>
        <taxon>Pentapetalae</taxon>
        <taxon>rosids</taxon>
        <taxon>fabids</taxon>
        <taxon>Fabales</taxon>
        <taxon>Fabaceae</taxon>
        <taxon>Papilionoideae</taxon>
        <taxon>50 kb inversion clade</taxon>
        <taxon>NPAAA clade</taxon>
        <taxon>Hologalegina</taxon>
        <taxon>IRL clade</taxon>
        <taxon>Trifolieae</taxon>
        <taxon>Trifolium</taxon>
    </lineage>
</organism>
<keyword evidence="3" id="KW-1185">Reference proteome</keyword>
<evidence type="ECO:0000256" key="1">
    <source>
        <dbReference type="SAM" id="MobiDB-lite"/>
    </source>
</evidence>
<feature type="region of interest" description="Disordered" evidence="1">
    <location>
        <begin position="1"/>
        <end position="21"/>
    </location>
</feature>
<reference evidence="2 3" key="1">
    <citation type="journal article" date="2018" name="Front. Plant Sci.">
        <title>Red Clover (Trifolium pratense) and Zigzag Clover (T. medium) - A Picture of Genomic Similarities and Differences.</title>
        <authorList>
            <person name="Dluhosova J."/>
            <person name="Istvanek J."/>
            <person name="Nedelnik J."/>
            <person name="Repkova J."/>
        </authorList>
    </citation>
    <scope>NUCLEOTIDE SEQUENCE [LARGE SCALE GENOMIC DNA]</scope>
    <source>
        <strain evidence="3">cv. 10/8</strain>
        <tissue evidence="2">Leaf</tissue>
    </source>
</reference>
<dbReference type="AlphaFoldDB" id="A0A392U1S8"/>
<feature type="non-terminal residue" evidence="2">
    <location>
        <position position="74"/>
    </location>
</feature>
<dbReference type="EMBL" id="LXQA010695187">
    <property type="protein sequence ID" value="MCI66430.1"/>
    <property type="molecule type" value="Genomic_DNA"/>
</dbReference>
<name>A0A392U1S8_9FABA</name>
<protein>
    <submittedName>
        <fullName evidence="2">Uncharacterized protein</fullName>
    </submittedName>
</protein>
<dbReference type="Proteomes" id="UP000265520">
    <property type="component" value="Unassembled WGS sequence"/>
</dbReference>
<sequence>MDFLEAQAQPNPEPQPAAPLEPTNQMLMDFMTQGFNRMDLQFAGMREEFGSLRQDLAGVSSRMDRFEAFQRGEG</sequence>